<feature type="domain" description="Multidrug resistance protein MdtA-like alpha-helical hairpin" evidence="4">
    <location>
        <begin position="97"/>
        <end position="165"/>
    </location>
</feature>
<feature type="domain" description="CzcB-like C-terminal circularly permuted SH3-like" evidence="5">
    <location>
        <begin position="285"/>
        <end position="337"/>
    </location>
</feature>
<dbReference type="PANTHER" id="PTHR30469:SF18">
    <property type="entry name" value="RESISTANCE-NODULATION-CELL DIVISION (RND) EFFLUX MEMBRANE FUSION PROTEIN-RELATED"/>
    <property type="match status" value="1"/>
</dbReference>
<dbReference type="RefSeq" id="WP_243319934.1">
    <property type="nucleotide sequence ID" value="NZ_JALGCL010000001.1"/>
</dbReference>
<dbReference type="Pfam" id="PF25975">
    <property type="entry name" value="CzcB_C"/>
    <property type="match status" value="1"/>
</dbReference>
<protein>
    <submittedName>
        <fullName evidence="6">Efflux RND transporter periplasmic adaptor subunit</fullName>
    </submittedName>
</protein>
<keyword evidence="2" id="KW-0175">Coiled coil</keyword>
<dbReference type="InterPro" id="IPR058649">
    <property type="entry name" value="CzcB_C"/>
</dbReference>
<evidence type="ECO:0000256" key="3">
    <source>
        <dbReference type="SAM" id="SignalP"/>
    </source>
</evidence>
<evidence type="ECO:0000256" key="1">
    <source>
        <dbReference type="ARBA" id="ARBA00009477"/>
    </source>
</evidence>
<dbReference type="Gene3D" id="2.40.30.170">
    <property type="match status" value="1"/>
</dbReference>
<dbReference type="EMBL" id="JALGCL010000001">
    <property type="protein sequence ID" value="MCJ0825517.1"/>
    <property type="molecule type" value="Genomic_DNA"/>
</dbReference>
<feature type="chain" id="PRO_5045758980" evidence="3">
    <location>
        <begin position="24"/>
        <end position="357"/>
    </location>
</feature>
<keyword evidence="7" id="KW-1185">Reference proteome</keyword>
<keyword evidence="3" id="KW-0732">Signal</keyword>
<sequence length="357" mass="36376">MRATLAAALLAALAACGGEPSPAALPPLPKLQTLVVQAPAGDRGRSWDGVVEAVRQADLSAQTAGRVTVVNADVNDRVASGTVLLRLTAVEQQAGANTARAQLRAAEAAAAEAESNYRRFAALAGGQYVSKSQLDQARAARDSAVAGRDAARAQLAQAGQQADYTVVRAPFDGIVSARRVEPGESVNPGQPLMSVYAPGALRIEVQVPQSEADAIRGAGRAQVVFADGRAVAAAAVVVFPAADPLTHSVGVRVALPDIGDAPVPGATAKVVFPIATGAAAPTNSIPASALVQRGEVSGVYVLRDGRLSLRQLRLGDRRGDRVEVLAGLVRGETIAADPVAAVQALAAQRKAAGGNRE</sequence>
<feature type="signal peptide" evidence="3">
    <location>
        <begin position="1"/>
        <end position="23"/>
    </location>
</feature>
<dbReference type="Gene3D" id="2.40.50.100">
    <property type="match status" value="1"/>
</dbReference>
<dbReference type="InterPro" id="IPR058624">
    <property type="entry name" value="MdtA-like_HH"/>
</dbReference>
<accession>A0ABT0A3G9</accession>
<evidence type="ECO:0000256" key="2">
    <source>
        <dbReference type="SAM" id="Coils"/>
    </source>
</evidence>
<proteinExistence type="inferred from homology"/>
<dbReference type="PANTHER" id="PTHR30469">
    <property type="entry name" value="MULTIDRUG RESISTANCE PROTEIN MDTA"/>
    <property type="match status" value="1"/>
</dbReference>
<dbReference type="Gene3D" id="1.10.287.470">
    <property type="entry name" value="Helix hairpin bin"/>
    <property type="match status" value="1"/>
</dbReference>
<evidence type="ECO:0000313" key="6">
    <source>
        <dbReference type="EMBL" id="MCJ0825517.1"/>
    </source>
</evidence>
<comment type="caution">
    <text evidence="6">The sequence shown here is derived from an EMBL/GenBank/DDBJ whole genome shotgun (WGS) entry which is preliminary data.</text>
</comment>
<reference evidence="6 7" key="1">
    <citation type="submission" date="2022-03" db="EMBL/GenBank/DDBJ databases">
        <title>Luteimonas soily sp. nov., a novel bacterium isolated from the soil.</title>
        <authorList>
            <person name="Zhang X."/>
        </authorList>
    </citation>
    <scope>NUCLEOTIDE SEQUENCE [LARGE SCALE GENOMIC DNA]</scope>
    <source>
        <strain evidence="6 7">50</strain>
    </source>
</reference>
<organism evidence="6 7">
    <name type="scientific">Cognatiluteimonas sedimenti</name>
    <dbReference type="NCBI Taxonomy" id="2927791"/>
    <lineage>
        <taxon>Bacteria</taxon>
        <taxon>Pseudomonadati</taxon>
        <taxon>Pseudomonadota</taxon>
        <taxon>Gammaproteobacteria</taxon>
        <taxon>Lysobacterales</taxon>
        <taxon>Lysobacteraceae</taxon>
        <taxon>Cognatiluteimonas</taxon>
    </lineage>
</organism>
<feature type="coiled-coil region" evidence="2">
    <location>
        <begin position="96"/>
        <end position="123"/>
    </location>
</feature>
<dbReference type="PROSITE" id="PS51257">
    <property type="entry name" value="PROKAR_LIPOPROTEIN"/>
    <property type="match status" value="1"/>
</dbReference>
<evidence type="ECO:0000259" key="5">
    <source>
        <dbReference type="Pfam" id="PF25975"/>
    </source>
</evidence>
<dbReference type="NCBIfam" id="TIGR01730">
    <property type="entry name" value="RND_mfp"/>
    <property type="match status" value="1"/>
</dbReference>
<evidence type="ECO:0000259" key="4">
    <source>
        <dbReference type="Pfam" id="PF25876"/>
    </source>
</evidence>
<dbReference type="Pfam" id="PF25876">
    <property type="entry name" value="HH_MFP_RND"/>
    <property type="match status" value="1"/>
</dbReference>
<evidence type="ECO:0000313" key="7">
    <source>
        <dbReference type="Proteomes" id="UP001165423"/>
    </source>
</evidence>
<comment type="similarity">
    <text evidence="1">Belongs to the membrane fusion protein (MFP) (TC 8.A.1) family.</text>
</comment>
<dbReference type="SUPFAM" id="SSF111369">
    <property type="entry name" value="HlyD-like secretion proteins"/>
    <property type="match status" value="1"/>
</dbReference>
<gene>
    <name evidence="6" type="ORF">MQC88_06020</name>
</gene>
<dbReference type="InterPro" id="IPR006143">
    <property type="entry name" value="RND_pump_MFP"/>
</dbReference>
<name>A0ABT0A3G9_9GAMM</name>
<dbReference type="Gene3D" id="2.40.420.20">
    <property type="match status" value="1"/>
</dbReference>
<dbReference type="Proteomes" id="UP001165423">
    <property type="component" value="Unassembled WGS sequence"/>
</dbReference>